<dbReference type="InterPro" id="IPR001320">
    <property type="entry name" value="Iontro_rcpt_C"/>
</dbReference>
<gene>
    <name evidence="3" type="ORF">O3P69_014589</name>
</gene>
<name>A0AAW0U1S9_SCYPA</name>
<keyword evidence="4" id="KW-1185">Reference proteome</keyword>
<dbReference type="AlphaFoldDB" id="A0AAW0U1S9"/>
<dbReference type="GO" id="GO:0016020">
    <property type="term" value="C:membrane"/>
    <property type="evidence" value="ECO:0007669"/>
    <property type="project" value="InterPro"/>
</dbReference>
<evidence type="ECO:0000313" key="3">
    <source>
        <dbReference type="EMBL" id="KAK8392342.1"/>
    </source>
</evidence>
<proteinExistence type="inferred from homology"/>
<evidence type="ECO:0000313" key="4">
    <source>
        <dbReference type="Proteomes" id="UP001487740"/>
    </source>
</evidence>
<organism evidence="3 4">
    <name type="scientific">Scylla paramamosain</name>
    <name type="common">Mud crab</name>
    <dbReference type="NCBI Taxonomy" id="85552"/>
    <lineage>
        <taxon>Eukaryota</taxon>
        <taxon>Metazoa</taxon>
        <taxon>Ecdysozoa</taxon>
        <taxon>Arthropoda</taxon>
        <taxon>Crustacea</taxon>
        <taxon>Multicrustacea</taxon>
        <taxon>Malacostraca</taxon>
        <taxon>Eumalacostraca</taxon>
        <taxon>Eucarida</taxon>
        <taxon>Decapoda</taxon>
        <taxon>Pleocyemata</taxon>
        <taxon>Brachyura</taxon>
        <taxon>Eubrachyura</taxon>
        <taxon>Portunoidea</taxon>
        <taxon>Portunidae</taxon>
        <taxon>Portuninae</taxon>
        <taxon>Scylla</taxon>
    </lineage>
</organism>
<sequence>MPTGGCARLAVGMWLLIALILGTVYRSNLKALLIIPKLELPFDSMEDLIKSGITTAVLAGTSVHMDVMLTSFVNIRCDVFQARTSEVLVNLFTITVVYETPKQEG</sequence>
<dbReference type="EMBL" id="JARAKH010000022">
    <property type="protein sequence ID" value="KAK8392342.1"/>
    <property type="molecule type" value="Genomic_DNA"/>
</dbReference>
<reference evidence="3 4" key="1">
    <citation type="submission" date="2023-03" db="EMBL/GenBank/DDBJ databases">
        <title>High-quality genome of Scylla paramamosain provides insights in environmental adaptation.</title>
        <authorList>
            <person name="Zhang L."/>
        </authorList>
    </citation>
    <scope>NUCLEOTIDE SEQUENCE [LARGE SCALE GENOMIC DNA]</scope>
    <source>
        <strain evidence="3">LZ_2023a</strain>
        <tissue evidence="3">Muscle</tissue>
    </source>
</reference>
<dbReference type="GO" id="GO:0015276">
    <property type="term" value="F:ligand-gated monoatomic ion channel activity"/>
    <property type="evidence" value="ECO:0007669"/>
    <property type="project" value="InterPro"/>
</dbReference>
<dbReference type="Pfam" id="PF00060">
    <property type="entry name" value="Lig_chan"/>
    <property type="match status" value="1"/>
</dbReference>
<dbReference type="Gene3D" id="1.10.287.70">
    <property type="match status" value="1"/>
</dbReference>
<feature type="domain" description="Ionotropic glutamate receptor C-terminal" evidence="2">
    <location>
        <begin position="4"/>
        <end position="52"/>
    </location>
</feature>
<accession>A0AAW0U1S9</accession>
<dbReference type="Proteomes" id="UP001487740">
    <property type="component" value="Unassembled WGS sequence"/>
</dbReference>
<evidence type="ECO:0000256" key="1">
    <source>
        <dbReference type="ARBA" id="ARBA00008685"/>
    </source>
</evidence>
<protein>
    <recommendedName>
        <fullName evidence="2">Ionotropic glutamate receptor C-terminal domain-containing protein</fullName>
    </recommendedName>
</protein>
<comment type="caution">
    <text evidence="3">The sequence shown here is derived from an EMBL/GenBank/DDBJ whole genome shotgun (WGS) entry which is preliminary data.</text>
</comment>
<evidence type="ECO:0000259" key="2">
    <source>
        <dbReference type="Pfam" id="PF00060"/>
    </source>
</evidence>
<comment type="similarity">
    <text evidence="1">Belongs to the glutamate-gated ion channel (TC 1.A.10.1) family.</text>
</comment>